<dbReference type="Proteomes" id="UP000594262">
    <property type="component" value="Unplaced"/>
</dbReference>
<evidence type="ECO:0000313" key="13">
    <source>
        <dbReference type="EnsemblMetazoa" id="CLYHEMP004107.1"/>
    </source>
</evidence>
<dbReference type="Gene3D" id="4.10.1060.10">
    <property type="entry name" value="Zinc finger, RanBP2-type"/>
    <property type="match status" value="1"/>
</dbReference>
<dbReference type="GO" id="GO:0008270">
    <property type="term" value="F:zinc ion binding"/>
    <property type="evidence" value="ECO:0007669"/>
    <property type="project" value="UniProtKB-KW"/>
</dbReference>
<keyword evidence="3" id="KW-0479">Metal-binding</keyword>
<feature type="compositionally biased region" description="Gly residues" evidence="10">
    <location>
        <begin position="291"/>
        <end position="305"/>
    </location>
</feature>
<evidence type="ECO:0000256" key="5">
    <source>
        <dbReference type="ARBA" id="ARBA00022833"/>
    </source>
</evidence>
<dbReference type="RefSeq" id="XP_066923174.1">
    <property type="nucleotide sequence ID" value="XM_067067073.1"/>
</dbReference>
<evidence type="ECO:0000256" key="9">
    <source>
        <dbReference type="PROSITE-ProRule" id="PRU00322"/>
    </source>
</evidence>
<evidence type="ECO:0000256" key="3">
    <source>
        <dbReference type="ARBA" id="ARBA00022723"/>
    </source>
</evidence>
<dbReference type="SMART" id="SM00547">
    <property type="entry name" value="ZnF_RBZ"/>
    <property type="match status" value="1"/>
</dbReference>
<dbReference type="Gene3D" id="3.30.70.330">
    <property type="match status" value="1"/>
</dbReference>
<evidence type="ECO:0000313" key="14">
    <source>
        <dbReference type="Proteomes" id="UP000594262"/>
    </source>
</evidence>
<dbReference type="InterPro" id="IPR035979">
    <property type="entry name" value="RBD_domain_sf"/>
</dbReference>
<comment type="subcellular location">
    <subcellularLocation>
        <location evidence="1">Nucleus</location>
    </subcellularLocation>
</comment>
<feature type="region of interest" description="Disordered" evidence="10">
    <location>
        <begin position="217"/>
        <end position="267"/>
    </location>
</feature>
<evidence type="ECO:0000256" key="6">
    <source>
        <dbReference type="ARBA" id="ARBA00022884"/>
    </source>
</evidence>
<keyword evidence="7" id="KW-0539">Nucleus</keyword>
<evidence type="ECO:0000256" key="1">
    <source>
        <dbReference type="ARBA" id="ARBA00004123"/>
    </source>
</evidence>
<dbReference type="Pfam" id="PF00076">
    <property type="entry name" value="RRM_1"/>
    <property type="match status" value="1"/>
</dbReference>
<proteinExistence type="inferred from homology"/>
<accession>A0A7M5V669</accession>
<evidence type="ECO:0000256" key="2">
    <source>
        <dbReference type="ARBA" id="ARBA00008448"/>
    </source>
</evidence>
<dbReference type="OrthoDB" id="76445at2759"/>
<keyword evidence="6 8" id="KW-0694">RNA-binding</keyword>
<feature type="compositionally biased region" description="Basic and acidic residues" evidence="10">
    <location>
        <begin position="306"/>
        <end position="331"/>
    </location>
</feature>
<dbReference type="PROSITE" id="PS50199">
    <property type="entry name" value="ZF_RANBP2_2"/>
    <property type="match status" value="1"/>
</dbReference>
<dbReference type="GO" id="GO:0005634">
    <property type="term" value="C:nucleus"/>
    <property type="evidence" value="ECO:0007669"/>
    <property type="project" value="UniProtKB-SubCell"/>
</dbReference>
<dbReference type="PANTHER" id="PTHR23238">
    <property type="entry name" value="RNA BINDING PROTEIN"/>
    <property type="match status" value="1"/>
</dbReference>
<dbReference type="SUPFAM" id="SSF90209">
    <property type="entry name" value="Ran binding protein zinc finger-like"/>
    <property type="match status" value="1"/>
</dbReference>
<feature type="region of interest" description="Disordered" evidence="10">
    <location>
        <begin position="1"/>
        <end position="115"/>
    </location>
</feature>
<evidence type="ECO:0000259" key="12">
    <source>
        <dbReference type="PROSITE" id="PS50199"/>
    </source>
</evidence>
<dbReference type="SMART" id="SM00360">
    <property type="entry name" value="RRM"/>
    <property type="match status" value="1"/>
</dbReference>
<dbReference type="GO" id="GO:0003723">
    <property type="term" value="F:RNA binding"/>
    <property type="evidence" value="ECO:0007669"/>
    <property type="project" value="UniProtKB-UniRule"/>
</dbReference>
<evidence type="ECO:0000256" key="4">
    <source>
        <dbReference type="ARBA" id="ARBA00022771"/>
    </source>
</evidence>
<dbReference type="SUPFAM" id="SSF54928">
    <property type="entry name" value="RNA-binding domain, RBD"/>
    <property type="match status" value="1"/>
</dbReference>
<evidence type="ECO:0000256" key="7">
    <source>
        <dbReference type="ARBA" id="ARBA00023242"/>
    </source>
</evidence>
<reference evidence="13" key="1">
    <citation type="submission" date="2021-01" db="UniProtKB">
        <authorList>
            <consortium name="EnsemblMetazoa"/>
        </authorList>
    </citation>
    <scope>IDENTIFICATION</scope>
</reference>
<dbReference type="InterPro" id="IPR001876">
    <property type="entry name" value="Znf_RanBP2"/>
</dbReference>
<dbReference type="Pfam" id="PF00641">
    <property type="entry name" value="Zn_ribbon_RanBP"/>
    <property type="match status" value="1"/>
</dbReference>
<feature type="domain" description="RanBP2-type" evidence="12">
    <location>
        <begin position="262"/>
        <end position="291"/>
    </location>
</feature>
<feature type="compositionally biased region" description="Gly residues" evidence="10">
    <location>
        <begin position="224"/>
        <end position="257"/>
    </location>
</feature>
<evidence type="ECO:0000256" key="10">
    <source>
        <dbReference type="SAM" id="MobiDB-lite"/>
    </source>
</evidence>
<keyword evidence="14" id="KW-1185">Reference proteome</keyword>
<sequence>MSQYNNYGQGGGGQQGGYGGGQQQSYGNYDQSSGGGYGASGGYNQGYQQQSGGGSYGGSSGGYSQGGSGGGYGGGNSYGGNSRGGGYGGGRDGGRDGGSGYGDRGGSKPDGNYNYGGNNKFKDGMIIQEDTVFVAGLPPSASTTEIAEFFGKIGIIKTDRRTREPKIWMYKNHDGTPKGECTITYDDCDASQAAVSWFNGKEYDSSHVLKVSIAQRKAPEGGFQKRGGGRGGGRGRGGGFGGRGGGGRGGGRGGGGDRPNARDGDWNCPSCNNLNFARRSECNRCQTPRADGGGGGGGSSYGGGRGGDRGGGRDRDRGDRDRSDRRSSRPY</sequence>
<feature type="region of interest" description="Disordered" evidence="10">
    <location>
        <begin position="284"/>
        <end position="331"/>
    </location>
</feature>
<dbReference type="AlphaFoldDB" id="A0A7M5V669"/>
<feature type="domain" description="RRM" evidence="11">
    <location>
        <begin position="130"/>
        <end position="216"/>
    </location>
</feature>
<organism evidence="13 14">
    <name type="scientific">Clytia hemisphaerica</name>
    <dbReference type="NCBI Taxonomy" id="252671"/>
    <lineage>
        <taxon>Eukaryota</taxon>
        <taxon>Metazoa</taxon>
        <taxon>Cnidaria</taxon>
        <taxon>Hydrozoa</taxon>
        <taxon>Hydroidolina</taxon>
        <taxon>Leptothecata</taxon>
        <taxon>Obeliida</taxon>
        <taxon>Clytiidae</taxon>
        <taxon>Clytia</taxon>
    </lineage>
</organism>
<evidence type="ECO:0000259" key="11">
    <source>
        <dbReference type="PROSITE" id="PS50102"/>
    </source>
</evidence>
<dbReference type="InterPro" id="IPR034870">
    <property type="entry name" value="TET_fam"/>
</dbReference>
<dbReference type="GO" id="GO:0006355">
    <property type="term" value="P:regulation of DNA-templated transcription"/>
    <property type="evidence" value="ECO:0007669"/>
    <property type="project" value="InterPro"/>
</dbReference>
<feature type="compositionally biased region" description="Gly residues" evidence="10">
    <location>
        <begin position="51"/>
        <end position="104"/>
    </location>
</feature>
<dbReference type="GeneID" id="136810500"/>
<evidence type="ECO:0000256" key="8">
    <source>
        <dbReference type="PROSITE-ProRule" id="PRU00176"/>
    </source>
</evidence>
<dbReference type="InterPro" id="IPR036443">
    <property type="entry name" value="Znf_RanBP2_sf"/>
</dbReference>
<keyword evidence="5" id="KW-0862">Zinc</keyword>
<name>A0A7M5V669_9CNID</name>
<feature type="compositionally biased region" description="Gly residues" evidence="10">
    <location>
        <begin position="33"/>
        <end position="44"/>
    </location>
</feature>
<dbReference type="PROSITE" id="PS01358">
    <property type="entry name" value="ZF_RANBP2_1"/>
    <property type="match status" value="1"/>
</dbReference>
<comment type="similarity">
    <text evidence="2">Belongs to the RRM TET family.</text>
</comment>
<dbReference type="InterPro" id="IPR012677">
    <property type="entry name" value="Nucleotide-bd_a/b_plait_sf"/>
</dbReference>
<dbReference type="EnsemblMetazoa" id="CLYHEMT004107.1">
    <property type="protein sequence ID" value="CLYHEMP004107.1"/>
    <property type="gene ID" value="CLYHEMG004107"/>
</dbReference>
<feature type="compositionally biased region" description="Gly residues" evidence="10">
    <location>
        <begin position="8"/>
        <end position="22"/>
    </location>
</feature>
<keyword evidence="4 9" id="KW-0863">Zinc-finger</keyword>
<feature type="compositionally biased region" description="Low complexity" evidence="10">
    <location>
        <begin position="23"/>
        <end position="32"/>
    </location>
</feature>
<protein>
    <submittedName>
        <fullName evidence="13">Uncharacterized protein</fullName>
    </submittedName>
</protein>
<dbReference type="InterPro" id="IPR000504">
    <property type="entry name" value="RRM_dom"/>
</dbReference>
<dbReference type="PROSITE" id="PS50102">
    <property type="entry name" value="RRM"/>
    <property type="match status" value="1"/>
</dbReference>